<evidence type="ECO:0000313" key="1">
    <source>
        <dbReference type="EMBL" id="KAF3002451.1"/>
    </source>
</evidence>
<keyword evidence="2" id="KW-1185">Reference proteome</keyword>
<name>A0A9P4TFC3_CURKU</name>
<comment type="caution">
    <text evidence="1">The sequence shown here is derived from an EMBL/GenBank/DDBJ whole genome shotgun (WGS) entry which is preliminary data.</text>
</comment>
<gene>
    <name evidence="1" type="ORF">E8E13_004808</name>
</gene>
<reference evidence="1" key="1">
    <citation type="submission" date="2019-04" db="EMBL/GenBank/DDBJ databases">
        <title>Sequencing of skin fungus with MAO and IRED activity.</title>
        <authorList>
            <person name="Marsaioli A.J."/>
            <person name="Bonatto J.M.C."/>
            <person name="Reis Junior O."/>
        </authorList>
    </citation>
    <scope>NUCLEOTIDE SEQUENCE</scope>
    <source>
        <strain evidence="1">30M1</strain>
    </source>
</reference>
<dbReference type="EMBL" id="SWKU01000011">
    <property type="protein sequence ID" value="KAF3002451.1"/>
    <property type="molecule type" value="Genomic_DNA"/>
</dbReference>
<organism evidence="1 2">
    <name type="scientific">Curvularia kusanoi</name>
    <name type="common">Cochliobolus kusanoi</name>
    <dbReference type="NCBI Taxonomy" id="90978"/>
    <lineage>
        <taxon>Eukaryota</taxon>
        <taxon>Fungi</taxon>
        <taxon>Dikarya</taxon>
        <taxon>Ascomycota</taxon>
        <taxon>Pezizomycotina</taxon>
        <taxon>Dothideomycetes</taxon>
        <taxon>Pleosporomycetidae</taxon>
        <taxon>Pleosporales</taxon>
        <taxon>Pleosporineae</taxon>
        <taxon>Pleosporaceae</taxon>
        <taxon>Curvularia</taxon>
    </lineage>
</organism>
<proteinExistence type="predicted"/>
<protein>
    <submittedName>
        <fullName evidence="1">Uncharacterized protein</fullName>
    </submittedName>
</protein>
<dbReference type="AlphaFoldDB" id="A0A9P4TFC3"/>
<accession>A0A9P4TFC3</accession>
<evidence type="ECO:0000313" key="2">
    <source>
        <dbReference type="Proteomes" id="UP000801428"/>
    </source>
</evidence>
<dbReference type="OrthoDB" id="3796275at2759"/>
<sequence>MTLSGRFIQRVVLPVTCAVETLTNPRNGTPATSLPTVVQFGDLLRSRNGENVPPAVIGKLWVNRDDQVRLVGELKFCGTADLQRPIMLADLPGEMSDPKELCNILGQAFNWMTMHKVLFGFFSSYNWTIFLRIAMGKDGKPCLYYTDTIPHSDVTSSNKTISVRTAFFYLVHLTGGPNAVWRIPQKDVDKYAGEYVSRNLDKVGKVQQPYSQSAMLDGEFR</sequence>
<dbReference type="Proteomes" id="UP000801428">
    <property type="component" value="Unassembled WGS sequence"/>
</dbReference>